<keyword evidence="3" id="KW-1185">Reference proteome</keyword>
<sequence length="67" mass="7436">MAIISIQSKLIEAIDYDEDEKSLTIFLYNGERRAYSGVSKGQVVGLTVAASPGNYYMTEIRGKYPTL</sequence>
<protein>
    <submittedName>
        <fullName evidence="2">KTSC domain-containing protein</fullName>
    </submittedName>
</protein>
<feature type="domain" description="KTSC" evidence="1">
    <location>
        <begin position="7"/>
        <end position="64"/>
    </location>
</feature>
<dbReference type="EMBL" id="WIXI01000043">
    <property type="protein sequence ID" value="MQY46909.1"/>
    <property type="molecule type" value="Genomic_DNA"/>
</dbReference>
<dbReference type="InterPro" id="IPR025309">
    <property type="entry name" value="KTSC_dom"/>
</dbReference>
<dbReference type="Pfam" id="PF13619">
    <property type="entry name" value="KTSC"/>
    <property type="match status" value="1"/>
</dbReference>
<dbReference type="Proteomes" id="UP000435138">
    <property type="component" value="Unassembled WGS sequence"/>
</dbReference>
<gene>
    <name evidence="2" type="ORF">GAO09_12800</name>
</gene>
<evidence type="ECO:0000313" key="3">
    <source>
        <dbReference type="Proteomes" id="UP000435138"/>
    </source>
</evidence>
<proteinExistence type="predicted"/>
<dbReference type="AlphaFoldDB" id="A0A6A8A849"/>
<accession>A0A6A8A849</accession>
<evidence type="ECO:0000313" key="2">
    <source>
        <dbReference type="EMBL" id="MQY46909.1"/>
    </source>
</evidence>
<name>A0A6A8A849_9HYPH</name>
<reference evidence="2 3" key="1">
    <citation type="submission" date="2019-11" db="EMBL/GenBank/DDBJ databases">
        <title>Genome analysis of Rhizobacterium cereale a novel genus and species isolated from maize roots in North Spain.</title>
        <authorList>
            <person name="Menendez E."/>
            <person name="Flores-Felix J.D."/>
            <person name="Ramirez-Bahena M.-H."/>
            <person name="Igual J.M."/>
            <person name="Garcia-Fraile P."/>
            <person name="Peix A."/>
            <person name="Velazquez E."/>
        </authorList>
    </citation>
    <scope>NUCLEOTIDE SEQUENCE [LARGE SCALE GENOMIC DNA]</scope>
    <source>
        <strain evidence="2 3">RZME27</strain>
    </source>
</reference>
<dbReference type="RefSeq" id="WP_153354400.1">
    <property type="nucleotide sequence ID" value="NZ_JAYKOO010000002.1"/>
</dbReference>
<evidence type="ECO:0000259" key="1">
    <source>
        <dbReference type="Pfam" id="PF13619"/>
    </source>
</evidence>
<comment type="caution">
    <text evidence="2">The sequence shown here is derived from an EMBL/GenBank/DDBJ whole genome shotgun (WGS) entry which is preliminary data.</text>
</comment>
<organism evidence="2 3">
    <name type="scientific">Endobacterium cereale</name>
    <dbReference type="NCBI Taxonomy" id="2663029"/>
    <lineage>
        <taxon>Bacteria</taxon>
        <taxon>Pseudomonadati</taxon>
        <taxon>Pseudomonadota</taxon>
        <taxon>Alphaproteobacteria</taxon>
        <taxon>Hyphomicrobiales</taxon>
        <taxon>Rhizobiaceae</taxon>
        <taxon>Endobacterium</taxon>
    </lineage>
</organism>